<accession>A0A9P7RE87</accession>
<dbReference type="EMBL" id="JAESDN010000002">
    <property type="protein sequence ID" value="KAG7055905.1"/>
    <property type="molecule type" value="Genomic_DNA"/>
</dbReference>
<gene>
    <name evidence="2" type="ORF">JMJ77_008356</name>
</gene>
<name>A0A9P7RE87_9PEZI</name>
<reference evidence="2" key="1">
    <citation type="submission" date="2021-05" db="EMBL/GenBank/DDBJ databases">
        <title>Comparative genomics of three Colletotrichum scovillei strains and genetic complementation revealed genes involved fungal growth and virulence on chili pepper.</title>
        <authorList>
            <person name="Hsieh D.-K."/>
            <person name="Chuang S.-C."/>
            <person name="Chen C.-Y."/>
            <person name="Chao Y.-T."/>
            <person name="Lu M.-Y.J."/>
            <person name="Lee M.-H."/>
            <person name="Shih M.-C."/>
        </authorList>
    </citation>
    <scope>NUCLEOTIDE SEQUENCE</scope>
    <source>
        <strain evidence="2">Coll-153</strain>
    </source>
</reference>
<proteinExistence type="predicted"/>
<evidence type="ECO:0000313" key="2">
    <source>
        <dbReference type="EMBL" id="KAG7055905.1"/>
    </source>
</evidence>
<sequence length="132" mass="14887">MPPPSRRKGQMLIIRAQELEAEINELKKDLDLSEFAVPVSKLKEQGKTEGALKRLDEFLVAEAGAKMSDLYSVMLTECGSYFGEQHRDAKAKGKMEWTPLPIDTPKTREEVIELRRTSAKDNAKDPTEPTKL</sequence>
<keyword evidence="3" id="KW-1185">Reference proteome</keyword>
<dbReference type="AlphaFoldDB" id="A0A9P7RE87"/>
<dbReference type="Proteomes" id="UP000699042">
    <property type="component" value="Unassembled WGS sequence"/>
</dbReference>
<organism evidence="2 3">
    <name type="scientific">Colletotrichum scovillei</name>
    <dbReference type="NCBI Taxonomy" id="1209932"/>
    <lineage>
        <taxon>Eukaryota</taxon>
        <taxon>Fungi</taxon>
        <taxon>Dikarya</taxon>
        <taxon>Ascomycota</taxon>
        <taxon>Pezizomycotina</taxon>
        <taxon>Sordariomycetes</taxon>
        <taxon>Hypocreomycetidae</taxon>
        <taxon>Glomerellales</taxon>
        <taxon>Glomerellaceae</taxon>
        <taxon>Colletotrichum</taxon>
        <taxon>Colletotrichum acutatum species complex</taxon>
    </lineage>
</organism>
<evidence type="ECO:0000313" key="3">
    <source>
        <dbReference type="Proteomes" id="UP000699042"/>
    </source>
</evidence>
<protein>
    <submittedName>
        <fullName evidence="2">Ipa protein</fullName>
    </submittedName>
</protein>
<comment type="caution">
    <text evidence="2">The sequence shown here is derived from an EMBL/GenBank/DDBJ whole genome shotgun (WGS) entry which is preliminary data.</text>
</comment>
<feature type="coiled-coil region" evidence="1">
    <location>
        <begin position="9"/>
        <end position="36"/>
    </location>
</feature>
<keyword evidence="1" id="KW-0175">Coiled coil</keyword>
<evidence type="ECO:0000256" key="1">
    <source>
        <dbReference type="SAM" id="Coils"/>
    </source>
</evidence>